<sequence>MALLAMILLCMFVLINVVGTWYFVRATSVDPRFPMPAITGNVERFWFIVDWLSLLLVPSLLSGAAAVAAQNPDATGFRNFLYGWLLGRIVAPVIAPEEDDSIDEIGLLGYLAHRYQEFGRSLFMAPFMQILVLVAAAWVMDWILWGIGMREILQESFDYLLPVAGIPIMVQGMTNPPTLTPMPAAGLMAFALILNIRLAPIGLARTNYVIGKTLVALVAGTCLLGRTQLFSGVEYSAWPDLKWFELTLGLVALAVGTIPPLTIAFFQRRGSGSRAKPQRP</sequence>
<geneLocation type="plasmid" evidence="2">
    <name>pemeittgr7b</name>
</geneLocation>
<gene>
    <name evidence="1" type="ORF">FKV68_22760</name>
</gene>
<dbReference type="Proteomes" id="UP000510721">
    <property type="component" value="Plasmid pEmeITTGR7b"/>
</dbReference>
<keyword evidence="1" id="KW-0614">Plasmid</keyword>
<evidence type="ECO:0000313" key="1">
    <source>
        <dbReference type="EMBL" id="QLL64272.1"/>
    </source>
</evidence>
<proteinExistence type="predicted"/>
<reference evidence="1 2" key="1">
    <citation type="submission" date="2019-06" db="EMBL/GenBank/DDBJ databases">
        <title>Complete genome sequence of Ensifer mexicanus ITTG R7 isolated from nodules of Acacia angustissima (Mill.) Kuntze.</title>
        <authorList>
            <person name="Rincon-Rosales R."/>
            <person name="Rogel M.A."/>
            <person name="Guerrero G."/>
            <person name="Rincon-Molina C.I."/>
            <person name="Lopez-Lopez A."/>
            <person name="Martinez-Romero E."/>
        </authorList>
    </citation>
    <scope>NUCLEOTIDE SEQUENCE [LARGE SCALE GENOMIC DNA]</scope>
    <source>
        <strain evidence="1 2">ITTG R7</strain>
        <plasmid evidence="2">pemeittgr7b</plasmid>
    </source>
</reference>
<dbReference type="EMBL" id="CP041240">
    <property type="protein sequence ID" value="QLL64272.1"/>
    <property type="molecule type" value="Genomic_DNA"/>
</dbReference>
<keyword evidence="2" id="KW-1185">Reference proteome</keyword>
<accession>A0A859QG11</accession>
<evidence type="ECO:0000313" key="2">
    <source>
        <dbReference type="Proteomes" id="UP000510721"/>
    </source>
</evidence>
<name>A0A859QG11_9HYPH</name>
<organism evidence="1 2">
    <name type="scientific">Sinorhizobium mexicanum</name>
    <dbReference type="NCBI Taxonomy" id="375549"/>
    <lineage>
        <taxon>Bacteria</taxon>
        <taxon>Pseudomonadati</taxon>
        <taxon>Pseudomonadota</taxon>
        <taxon>Alphaproteobacteria</taxon>
        <taxon>Hyphomicrobiales</taxon>
        <taxon>Rhizobiaceae</taxon>
        <taxon>Sinorhizobium/Ensifer group</taxon>
        <taxon>Sinorhizobium</taxon>
    </lineage>
</organism>
<dbReference type="AlphaFoldDB" id="A0A859QG11"/>
<dbReference type="KEGG" id="emx:FKV68_22760"/>
<protein>
    <submittedName>
        <fullName evidence="1">Uncharacterized protein</fullName>
    </submittedName>
</protein>
<dbReference type="RefSeq" id="WP_180942150.1">
    <property type="nucleotide sequence ID" value="NZ_CP041240.1"/>
</dbReference>